<dbReference type="InterPro" id="IPR014721">
    <property type="entry name" value="Ribsml_uS5_D2-typ_fold_subgr"/>
</dbReference>
<feature type="compositionally biased region" description="Low complexity" evidence="13">
    <location>
        <begin position="66"/>
        <end position="80"/>
    </location>
</feature>
<keyword evidence="7" id="KW-0067">ATP-binding</keyword>
<feature type="domain" description="SUN" evidence="14">
    <location>
        <begin position="267"/>
        <end position="441"/>
    </location>
</feature>
<evidence type="ECO:0000256" key="10">
    <source>
        <dbReference type="ARBA" id="ARBA00023136"/>
    </source>
</evidence>
<keyword evidence="6" id="KW-0418">Kinase</keyword>
<evidence type="ECO:0000256" key="6">
    <source>
        <dbReference type="ARBA" id="ARBA00022777"/>
    </source>
</evidence>
<dbReference type="PRINTS" id="PR00959">
    <property type="entry name" value="MEVGALKINASE"/>
</dbReference>
<dbReference type="Gene3D" id="2.60.120.260">
    <property type="entry name" value="Galactose-binding domain-like"/>
    <property type="match status" value="1"/>
</dbReference>
<dbReference type="GO" id="GO:0016020">
    <property type="term" value="C:membrane"/>
    <property type="evidence" value="ECO:0007669"/>
    <property type="project" value="UniProtKB-SubCell"/>
</dbReference>
<dbReference type="InterPro" id="IPR006204">
    <property type="entry name" value="GHMP_kinase_N_dom"/>
</dbReference>
<protein>
    <submittedName>
        <fullName evidence="15">(rape) hypothetical protein</fullName>
    </submittedName>
</protein>
<dbReference type="Pfam" id="PF00288">
    <property type="entry name" value="GHMP_kinases_N"/>
    <property type="match status" value="1"/>
</dbReference>
<evidence type="ECO:0000313" key="15">
    <source>
        <dbReference type="EMBL" id="CAF2102252.1"/>
    </source>
</evidence>
<feature type="coiled-coil region" evidence="12">
    <location>
        <begin position="192"/>
        <end position="219"/>
    </location>
</feature>
<dbReference type="SUPFAM" id="SSF54211">
    <property type="entry name" value="Ribosomal protein S5 domain 2-like"/>
    <property type="match status" value="1"/>
</dbReference>
<comment type="subcellular location">
    <subcellularLocation>
        <location evidence="1">Membrane</location>
    </subcellularLocation>
</comment>
<gene>
    <name evidence="15" type="ORF">DARMORV10_A05P38490.1</name>
</gene>
<keyword evidence="11" id="KW-0119">Carbohydrate metabolism</keyword>
<dbReference type="Proteomes" id="UP001295469">
    <property type="component" value="Chromosome A05"/>
</dbReference>
<dbReference type="EMBL" id="HG994359">
    <property type="protein sequence ID" value="CAF2102252.1"/>
    <property type="molecule type" value="Genomic_DNA"/>
</dbReference>
<keyword evidence="9" id="KW-1133">Transmembrane helix</keyword>
<dbReference type="GO" id="GO:0005996">
    <property type="term" value="P:monosaccharide metabolic process"/>
    <property type="evidence" value="ECO:0007669"/>
    <property type="project" value="UniProtKB-ARBA"/>
</dbReference>
<dbReference type="AlphaFoldDB" id="A0A816TTU1"/>
<evidence type="ECO:0000256" key="12">
    <source>
        <dbReference type="SAM" id="Coils"/>
    </source>
</evidence>
<dbReference type="PANTHER" id="PTHR12911">
    <property type="entry name" value="SAD1/UNC-84-LIKE PROTEIN-RELATED"/>
    <property type="match status" value="1"/>
</dbReference>
<dbReference type="GO" id="GO:0046872">
    <property type="term" value="F:metal ion binding"/>
    <property type="evidence" value="ECO:0007669"/>
    <property type="project" value="UniProtKB-KW"/>
</dbReference>
<dbReference type="InterPro" id="IPR036554">
    <property type="entry name" value="GHMP_kinase_C_sf"/>
</dbReference>
<dbReference type="Gene3D" id="3.30.230.10">
    <property type="match status" value="1"/>
</dbReference>
<evidence type="ECO:0000256" key="1">
    <source>
        <dbReference type="ARBA" id="ARBA00004370"/>
    </source>
</evidence>
<dbReference type="PANTHER" id="PTHR12911:SF47">
    <property type="entry name" value="SUN DOMAIN-CONTAINING PROTEIN 2"/>
    <property type="match status" value="1"/>
</dbReference>
<dbReference type="GO" id="GO:0016301">
    <property type="term" value="F:kinase activity"/>
    <property type="evidence" value="ECO:0007669"/>
    <property type="project" value="UniProtKB-KW"/>
</dbReference>
<dbReference type="Pfam" id="PF07738">
    <property type="entry name" value="Sad1_UNC"/>
    <property type="match status" value="1"/>
</dbReference>
<dbReference type="InterPro" id="IPR013750">
    <property type="entry name" value="GHMP_kinase_C_dom"/>
</dbReference>
<evidence type="ECO:0000256" key="13">
    <source>
        <dbReference type="SAM" id="MobiDB-lite"/>
    </source>
</evidence>
<dbReference type="Pfam" id="PF08544">
    <property type="entry name" value="GHMP_kinases_C"/>
    <property type="match status" value="1"/>
</dbReference>
<accession>A0A816TTU1</accession>
<evidence type="ECO:0000256" key="9">
    <source>
        <dbReference type="ARBA" id="ARBA00022989"/>
    </source>
</evidence>
<dbReference type="InterPro" id="IPR020568">
    <property type="entry name" value="Ribosomal_Su5_D2-typ_SF"/>
</dbReference>
<dbReference type="FunFam" id="3.30.70.890:FF:000001">
    <property type="entry name" value="Galactokinase"/>
    <property type="match status" value="1"/>
</dbReference>
<evidence type="ECO:0000259" key="14">
    <source>
        <dbReference type="PROSITE" id="PS51469"/>
    </source>
</evidence>
<evidence type="ECO:0000256" key="7">
    <source>
        <dbReference type="ARBA" id="ARBA00022840"/>
    </source>
</evidence>
<feature type="compositionally biased region" description="Polar residues" evidence="13">
    <location>
        <begin position="1"/>
        <end position="12"/>
    </location>
</feature>
<keyword evidence="4" id="KW-0479">Metal-binding</keyword>
<evidence type="ECO:0000256" key="2">
    <source>
        <dbReference type="ARBA" id="ARBA00022679"/>
    </source>
</evidence>
<dbReference type="InterPro" id="IPR012919">
    <property type="entry name" value="SUN_dom"/>
</dbReference>
<evidence type="ECO:0000256" key="3">
    <source>
        <dbReference type="ARBA" id="ARBA00022692"/>
    </source>
</evidence>
<feature type="region of interest" description="Disordered" evidence="13">
    <location>
        <begin position="1"/>
        <end position="93"/>
    </location>
</feature>
<keyword evidence="3" id="KW-0812">Transmembrane</keyword>
<evidence type="ECO:0000256" key="4">
    <source>
        <dbReference type="ARBA" id="ARBA00022723"/>
    </source>
</evidence>
<evidence type="ECO:0000256" key="5">
    <source>
        <dbReference type="ARBA" id="ARBA00022741"/>
    </source>
</evidence>
<proteinExistence type="predicted"/>
<keyword evidence="2" id="KW-0808">Transferase</keyword>
<dbReference type="InterPro" id="IPR045119">
    <property type="entry name" value="SUN1-5"/>
</dbReference>
<dbReference type="SUPFAM" id="SSF55060">
    <property type="entry name" value="GHMP Kinase, C-terminal domain"/>
    <property type="match status" value="1"/>
</dbReference>
<organism evidence="15">
    <name type="scientific">Brassica napus</name>
    <name type="common">Rape</name>
    <dbReference type="NCBI Taxonomy" id="3708"/>
    <lineage>
        <taxon>Eukaryota</taxon>
        <taxon>Viridiplantae</taxon>
        <taxon>Streptophyta</taxon>
        <taxon>Embryophyta</taxon>
        <taxon>Tracheophyta</taxon>
        <taxon>Spermatophyta</taxon>
        <taxon>Magnoliopsida</taxon>
        <taxon>eudicotyledons</taxon>
        <taxon>Gunneridae</taxon>
        <taxon>Pentapetalae</taxon>
        <taxon>rosids</taxon>
        <taxon>malvids</taxon>
        <taxon>Brassicales</taxon>
        <taxon>Brassicaceae</taxon>
        <taxon>Brassiceae</taxon>
        <taxon>Brassica</taxon>
    </lineage>
</organism>
<dbReference type="Gene3D" id="3.30.70.890">
    <property type="entry name" value="GHMP kinase, C-terminal domain"/>
    <property type="match status" value="1"/>
</dbReference>
<name>A0A816TTU1_BRANA</name>
<evidence type="ECO:0000256" key="11">
    <source>
        <dbReference type="ARBA" id="ARBA00023277"/>
    </source>
</evidence>
<keyword evidence="5" id="KW-0547">Nucleotide-binding</keyword>
<dbReference type="GO" id="GO:0005524">
    <property type="term" value="F:ATP binding"/>
    <property type="evidence" value="ECO:0007669"/>
    <property type="project" value="UniProtKB-KW"/>
</dbReference>
<keyword evidence="12" id="KW-0175">Coiled coil</keyword>
<keyword evidence="8" id="KW-0460">Magnesium</keyword>
<reference evidence="15" key="1">
    <citation type="submission" date="2021-01" db="EMBL/GenBank/DDBJ databases">
        <authorList>
            <consortium name="Genoscope - CEA"/>
            <person name="William W."/>
        </authorList>
    </citation>
    <scope>NUCLEOTIDE SEQUENCE</scope>
</reference>
<sequence>MSASTVSITANPTAAIRRTPVISTDKKSALDFPPSESHANTNQDPIRGEAAADRSNSYDAGPVIRKSGSSTAAGTKSTTAQRRTRKVQGTKNEKTPWTRVVRVFAKQLGALLLLAGLIQLVRKVVIKETTLSSHSSFPIETEMGLSELESRIAAVDGLVKTTTKMMQVQVEFLDKKMGGETRALRETMESTSSALEDELKKVGSKVERLQASVEEVNSKPLVSREELERVYEELKKSKVDESSFSEVSIDELRAYAREIVEKEIGKHAADGLGRVDYALASGGAFVMDHSDPFLVGNWFGTSRRRVHSKAVKMLTPSFGEPGQCFPLKGSDGFVQVRLRAPIVPEAVTLEHVSKAVAYDRTSAPKDCRVSGWLEDKDMESETRLLLREFTYDLDKSNAQTFDIAESAHSGLVNTVRLDFTSNHGSDSHTCIYRFRVHGRELDSVSATCYQTPPYLVIFLYRRSLPHLVSPSTLLLRLSFIPYERIKNITRSQSAKSFTTMSWPTESELTAIKEAVSKMTGRDTEEVRVVVAPYRICPLGAHIDHQGGAVSAMTINKGILLGFVPSGDTQVQLRSAQFEGEVCFRLDEIQHPVGLANKNGAPKDQSIWGTYARGALYALQTSNKNVKQGIVGCISGSDGLDSSGLSSSAAVGVAYLLALENANELTVSATENIEYDRLIENGYLGLRNGILDQSAILLSSYGCLTYMDCKTMDHKLIQGPELEKPFRILLAFSGLRQALTTNPGYNLRVAECQEAAKVLLTASGNSELEPTLCNVEHAVYEAHKLEERSITSRKTCGLLKANALEFFCRRLEAWATGNLEEFGKLISASGLSSIENYECGAEPLIQLYKILLKAPGVYGARFSGAGFRGCCLAFVDAETAEEAASYVKDEYEKAQPEFAKKLNGGKPVLICEAGDSARVL</sequence>
<keyword evidence="10" id="KW-0472">Membrane</keyword>
<dbReference type="PROSITE" id="PS51469">
    <property type="entry name" value="SUN"/>
    <property type="match status" value="1"/>
</dbReference>
<evidence type="ECO:0000256" key="8">
    <source>
        <dbReference type="ARBA" id="ARBA00022842"/>
    </source>
</evidence>